<comment type="caution">
    <text evidence="5">The sequence shown here is derived from an EMBL/GenBank/DDBJ whole genome shotgun (WGS) entry which is preliminary data.</text>
</comment>
<organism evidence="5 6">
    <name type="scientific">Actinoplanes nipponensis</name>
    <dbReference type="NCBI Taxonomy" id="135950"/>
    <lineage>
        <taxon>Bacteria</taxon>
        <taxon>Bacillati</taxon>
        <taxon>Actinomycetota</taxon>
        <taxon>Actinomycetes</taxon>
        <taxon>Micromonosporales</taxon>
        <taxon>Micromonosporaceae</taxon>
        <taxon>Actinoplanes</taxon>
    </lineage>
</organism>
<dbReference type="InterPro" id="IPR028081">
    <property type="entry name" value="Leu-bd"/>
</dbReference>
<evidence type="ECO:0000313" key="6">
    <source>
        <dbReference type="Proteomes" id="UP000647172"/>
    </source>
</evidence>
<proteinExistence type="inferred from homology"/>
<dbReference type="Pfam" id="PF13458">
    <property type="entry name" value="Peripla_BP_6"/>
    <property type="match status" value="1"/>
</dbReference>
<dbReference type="InterPro" id="IPR028082">
    <property type="entry name" value="Peripla_BP_I"/>
</dbReference>
<dbReference type="SUPFAM" id="SSF53822">
    <property type="entry name" value="Periplasmic binding protein-like I"/>
    <property type="match status" value="1"/>
</dbReference>
<accession>A0A919JNS3</accession>
<dbReference type="AlphaFoldDB" id="A0A919JNS3"/>
<evidence type="ECO:0000256" key="3">
    <source>
        <dbReference type="SAM" id="SignalP"/>
    </source>
</evidence>
<gene>
    <name evidence="5" type="ORF">Ani05nite_75600</name>
</gene>
<dbReference type="Proteomes" id="UP000647172">
    <property type="component" value="Unassembled WGS sequence"/>
</dbReference>
<evidence type="ECO:0000256" key="2">
    <source>
        <dbReference type="ARBA" id="ARBA00022729"/>
    </source>
</evidence>
<sequence>MRLPRRLTASVAASALVVAALTGCDSDSDADAGDKTQIVIGADLATSGSAVDFAYSRALQLKVDQLNASGVLGSRELVLRIQDNRSDPTATLRNIGAFAQDEAVAAVITGSCGACVVNAAKTINDQKIPTIALAAADEVTTPVENRRYVFKLGPNSTDSVAAIVAELVRKKTKKAALLWADDLYGRAAQKKMALQLEAADIEVSGTRSVKPAATEISQTVGTLTDAGPDALVVLAGSDQATLAATSAKAAGFTGAVYFDAAAAGDLFLPQAAATATDKTTMVFTQILAIDDVIATTPAKAARKQWFRDYTARYGSYSGVAAFAADAVELIADAVARVGGDRQRIRDVLETSQTDGLAGPIRLTPDNHSGLMPQALTLLVARSGRWRLLS</sequence>
<protein>
    <recommendedName>
        <fullName evidence="4">Leucine-binding protein domain-containing protein</fullName>
    </recommendedName>
</protein>
<evidence type="ECO:0000259" key="4">
    <source>
        <dbReference type="Pfam" id="PF13458"/>
    </source>
</evidence>
<dbReference type="PROSITE" id="PS51257">
    <property type="entry name" value="PROKAR_LIPOPROTEIN"/>
    <property type="match status" value="1"/>
</dbReference>
<dbReference type="Gene3D" id="3.40.50.2300">
    <property type="match status" value="2"/>
</dbReference>
<dbReference type="EMBL" id="BOMQ01000094">
    <property type="protein sequence ID" value="GIE54026.1"/>
    <property type="molecule type" value="Genomic_DNA"/>
</dbReference>
<comment type="similarity">
    <text evidence="1">Belongs to the leucine-binding protein family.</text>
</comment>
<name>A0A919JNS3_9ACTN</name>
<keyword evidence="2 3" id="KW-0732">Signal</keyword>
<evidence type="ECO:0000313" key="5">
    <source>
        <dbReference type="EMBL" id="GIE54026.1"/>
    </source>
</evidence>
<feature type="domain" description="Leucine-binding protein" evidence="4">
    <location>
        <begin position="40"/>
        <end position="372"/>
    </location>
</feature>
<evidence type="ECO:0000256" key="1">
    <source>
        <dbReference type="ARBA" id="ARBA00010062"/>
    </source>
</evidence>
<keyword evidence="6" id="KW-1185">Reference proteome</keyword>
<dbReference type="PANTHER" id="PTHR30483">
    <property type="entry name" value="LEUCINE-SPECIFIC-BINDING PROTEIN"/>
    <property type="match status" value="1"/>
</dbReference>
<feature type="signal peptide" evidence="3">
    <location>
        <begin position="1"/>
        <end position="19"/>
    </location>
</feature>
<feature type="chain" id="PRO_5038450865" description="Leucine-binding protein domain-containing protein" evidence="3">
    <location>
        <begin position="20"/>
        <end position="389"/>
    </location>
</feature>
<reference evidence="5" key="1">
    <citation type="submission" date="2021-01" db="EMBL/GenBank/DDBJ databases">
        <title>Whole genome shotgun sequence of Actinoplanes nipponensis NBRC 14063.</title>
        <authorList>
            <person name="Komaki H."/>
            <person name="Tamura T."/>
        </authorList>
    </citation>
    <scope>NUCLEOTIDE SEQUENCE</scope>
    <source>
        <strain evidence="5">NBRC 14063</strain>
    </source>
</reference>
<dbReference type="InterPro" id="IPR051010">
    <property type="entry name" value="BCAA_transport"/>
</dbReference>
<dbReference type="PANTHER" id="PTHR30483:SF38">
    <property type="entry name" value="BLR7848 PROTEIN"/>
    <property type="match status" value="1"/>
</dbReference>